<protein>
    <submittedName>
        <fullName evidence="1">Uncharacterized protein</fullName>
    </submittedName>
</protein>
<sequence length="86" mass="9428">MNLPREIEISPEELLAIKAVNYGCNTNRRCATGTYITNVHDLDNAEKISFCEAIKIVFDLIDRLELDETLKEAGTEAGQSAAMPGA</sequence>
<reference evidence="1" key="1">
    <citation type="submission" date="2019-08" db="EMBL/GenBank/DDBJ databases">
        <authorList>
            <person name="Kucharzyk K."/>
            <person name="Murdoch R.W."/>
            <person name="Higgins S."/>
            <person name="Loffler F."/>
        </authorList>
    </citation>
    <scope>NUCLEOTIDE SEQUENCE</scope>
</reference>
<organism evidence="1">
    <name type="scientific">bioreactor metagenome</name>
    <dbReference type="NCBI Taxonomy" id="1076179"/>
    <lineage>
        <taxon>unclassified sequences</taxon>
        <taxon>metagenomes</taxon>
        <taxon>ecological metagenomes</taxon>
    </lineage>
</organism>
<gene>
    <name evidence="1" type="ORF">SDC9_109053</name>
</gene>
<accession>A0A645B9V8</accession>
<comment type="caution">
    <text evidence="1">The sequence shown here is derived from an EMBL/GenBank/DDBJ whole genome shotgun (WGS) entry which is preliminary data.</text>
</comment>
<name>A0A645B9V8_9ZZZZ</name>
<evidence type="ECO:0000313" key="1">
    <source>
        <dbReference type="EMBL" id="MPM62187.1"/>
    </source>
</evidence>
<dbReference type="AlphaFoldDB" id="A0A645B9V8"/>
<dbReference type="EMBL" id="VSSQ01018736">
    <property type="protein sequence ID" value="MPM62187.1"/>
    <property type="molecule type" value="Genomic_DNA"/>
</dbReference>
<proteinExistence type="predicted"/>